<name>A0AAE8SYP5_9PEZI</name>
<feature type="compositionally biased region" description="Acidic residues" evidence="4">
    <location>
        <begin position="169"/>
        <end position="178"/>
    </location>
</feature>
<gene>
    <name evidence="5" type="ORF">DNG_08794</name>
</gene>
<evidence type="ECO:0000256" key="2">
    <source>
        <dbReference type="ARBA" id="ARBA00023043"/>
    </source>
</evidence>
<dbReference type="Pfam" id="PF00023">
    <property type="entry name" value="Ank"/>
    <property type="match status" value="1"/>
</dbReference>
<dbReference type="InterPro" id="IPR002110">
    <property type="entry name" value="Ankyrin_rpt"/>
</dbReference>
<comment type="caution">
    <text evidence="5">The sequence shown here is derived from an EMBL/GenBank/DDBJ whole genome shotgun (WGS) entry which is preliminary data.</text>
</comment>
<feature type="repeat" description="ANK" evidence="3">
    <location>
        <begin position="92"/>
        <end position="124"/>
    </location>
</feature>
<dbReference type="Gene3D" id="1.25.40.20">
    <property type="entry name" value="Ankyrin repeat-containing domain"/>
    <property type="match status" value="1"/>
</dbReference>
<keyword evidence="1" id="KW-0677">Repeat</keyword>
<evidence type="ECO:0000313" key="6">
    <source>
        <dbReference type="Proteomes" id="UP001187682"/>
    </source>
</evidence>
<evidence type="ECO:0000313" key="5">
    <source>
        <dbReference type="EMBL" id="SPO06105.1"/>
    </source>
</evidence>
<evidence type="ECO:0000256" key="3">
    <source>
        <dbReference type="PROSITE-ProRule" id="PRU00023"/>
    </source>
</evidence>
<dbReference type="PANTHER" id="PTHR24198:SF165">
    <property type="entry name" value="ANKYRIN REPEAT-CONTAINING PROTEIN-RELATED"/>
    <property type="match status" value="1"/>
</dbReference>
<dbReference type="EMBL" id="ONZQ02000014">
    <property type="protein sequence ID" value="SPO06105.1"/>
    <property type="molecule type" value="Genomic_DNA"/>
</dbReference>
<dbReference type="SUPFAM" id="SSF48403">
    <property type="entry name" value="Ankyrin repeat"/>
    <property type="match status" value="1"/>
</dbReference>
<feature type="compositionally biased region" description="Basic and acidic residues" evidence="4">
    <location>
        <begin position="179"/>
        <end position="203"/>
    </location>
</feature>
<organism evidence="5 6">
    <name type="scientific">Cephalotrichum gorgonifer</name>
    <dbReference type="NCBI Taxonomy" id="2041049"/>
    <lineage>
        <taxon>Eukaryota</taxon>
        <taxon>Fungi</taxon>
        <taxon>Dikarya</taxon>
        <taxon>Ascomycota</taxon>
        <taxon>Pezizomycotina</taxon>
        <taxon>Sordariomycetes</taxon>
        <taxon>Hypocreomycetidae</taxon>
        <taxon>Microascales</taxon>
        <taxon>Microascaceae</taxon>
        <taxon>Cephalotrichum</taxon>
    </lineage>
</organism>
<dbReference type="SMART" id="SM00248">
    <property type="entry name" value="ANK"/>
    <property type="match status" value="2"/>
</dbReference>
<sequence>MAPKLTEEETDDLLYLARTGETSELEGDIATLSAREGVSAAEVLSAARDEGKSTCLHMATGNGHLETVRLLLSYFTTSPDLKIPFLDAANEFGNTALHWAALGGHLDTVILLVEAGAAQGAANQGDYVPLDLALSRGHQAVVDYFFKVSGMKEGENAAGGALEGAVEGVEIDGEEASGEEDKAEEKGEGSKAQEKASEEAKAS</sequence>
<keyword evidence="6" id="KW-1185">Reference proteome</keyword>
<keyword evidence="2 3" id="KW-0040">ANK repeat</keyword>
<dbReference type="PROSITE" id="PS50088">
    <property type="entry name" value="ANK_REPEAT"/>
    <property type="match status" value="1"/>
</dbReference>
<dbReference type="AlphaFoldDB" id="A0AAE8SYP5"/>
<proteinExistence type="predicted"/>
<feature type="compositionally biased region" description="Low complexity" evidence="4">
    <location>
        <begin position="159"/>
        <end position="168"/>
    </location>
</feature>
<protein>
    <submittedName>
        <fullName evidence="5">Related to ankyrin repeat-containing YAR1</fullName>
    </submittedName>
</protein>
<dbReference type="InterPro" id="IPR036770">
    <property type="entry name" value="Ankyrin_rpt-contain_sf"/>
</dbReference>
<dbReference type="Proteomes" id="UP001187682">
    <property type="component" value="Unassembled WGS sequence"/>
</dbReference>
<reference evidence="5" key="1">
    <citation type="submission" date="2018-03" db="EMBL/GenBank/DDBJ databases">
        <authorList>
            <person name="Guldener U."/>
        </authorList>
    </citation>
    <scope>NUCLEOTIDE SEQUENCE</scope>
</reference>
<dbReference type="Pfam" id="PF12796">
    <property type="entry name" value="Ank_2"/>
    <property type="match status" value="1"/>
</dbReference>
<evidence type="ECO:0000256" key="4">
    <source>
        <dbReference type="SAM" id="MobiDB-lite"/>
    </source>
</evidence>
<dbReference type="PROSITE" id="PS50297">
    <property type="entry name" value="ANK_REP_REGION"/>
    <property type="match status" value="1"/>
</dbReference>
<feature type="region of interest" description="Disordered" evidence="4">
    <location>
        <begin position="159"/>
        <end position="203"/>
    </location>
</feature>
<dbReference type="PANTHER" id="PTHR24198">
    <property type="entry name" value="ANKYRIN REPEAT AND PROTEIN KINASE DOMAIN-CONTAINING PROTEIN"/>
    <property type="match status" value="1"/>
</dbReference>
<accession>A0AAE8SYP5</accession>
<evidence type="ECO:0000256" key="1">
    <source>
        <dbReference type="ARBA" id="ARBA00022737"/>
    </source>
</evidence>